<dbReference type="EMBL" id="MIHA01000013">
    <property type="protein sequence ID" value="ODQ88806.1"/>
    <property type="molecule type" value="Genomic_DNA"/>
</dbReference>
<proteinExistence type="predicted"/>
<evidence type="ECO:0000313" key="2">
    <source>
        <dbReference type="EMBL" id="ODQ88806.1"/>
    </source>
</evidence>
<evidence type="ECO:0000313" key="3">
    <source>
        <dbReference type="Proteomes" id="UP000094053"/>
    </source>
</evidence>
<feature type="region of interest" description="Disordered" evidence="1">
    <location>
        <begin position="165"/>
        <end position="199"/>
    </location>
</feature>
<dbReference type="Proteomes" id="UP000094053">
    <property type="component" value="Unassembled WGS sequence"/>
</dbReference>
<keyword evidence="3" id="KW-1185">Reference proteome</keyword>
<dbReference type="AlphaFoldDB" id="A0A1E3RFZ6"/>
<comment type="caution">
    <text evidence="2">The sequence shown here is derived from an EMBL/GenBank/DDBJ whole genome shotgun (WGS) entry which is preliminary data.</text>
</comment>
<evidence type="ECO:0000256" key="1">
    <source>
        <dbReference type="SAM" id="MobiDB-lite"/>
    </source>
</evidence>
<gene>
    <name evidence="2" type="ORF">BHQ18_18340</name>
</gene>
<accession>A0A1E3RFZ6</accession>
<protein>
    <submittedName>
        <fullName evidence="2">Uncharacterized protein</fullName>
    </submittedName>
</protein>
<organism evidence="2 3">
    <name type="scientific">Mycolicibacterium flavescens</name>
    <name type="common">Mycobacterium flavescens</name>
    <dbReference type="NCBI Taxonomy" id="1776"/>
    <lineage>
        <taxon>Bacteria</taxon>
        <taxon>Bacillati</taxon>
        <taxon>Actinomycetota</taxon>
        <taxon>Actinomycetes</taxon>
        <taxon>Mycobacteriales</taxon>
        <taxon>Mycobacteriaceae</taxon>
        <taxon>Mycolicibacterium</taxon>
    </lineage>
</organism>
<sequence>MMLFGQDDDLSEAIAAACRQHGIETSLGDAACGGPSRASPETGDTPTRSAAFIVAADAAESLFGKPLSPSSRRRLRACENTICDEAVTAADTQGVRRVLVVCDARPLSFGQRLRVERWARDLAHRIGYESRINGLTEVTTSYAVVETQAEVAELAGAVVNWHRGGHPADKSVAPDSHSPPLPRLGLRSGEQAPALAGTR</sequence>
<reference evidence="3" key="1">
    <citation type="submission" date="2016-09" db="EMBL/GenBank/DDBJ databases">
        <authorList>
            <person name="Greninger A.L."/>
            <person name="Jerome K.R."/>
            <person name="Mcnair B."/>
            <person name="Wallis C."/>
            <person name="Fang F."/>
        </authorList>
    </citation>
    <scope>NUCLEOTIDE SEQUENCE [LARGE SCALE GENOMIC DNA]</scope>
    <source>
        <strain evidence="3">M6</strain>
    </source>
</reference>
<name>A0A1E3RFZ6_MYCFV</name>